<sequence length="72" mass="8255">MTHQTGRAGIKNVLERMGYRPSKEILDRLVPLVREEGWKLKGIVPAQTILNQFMAILDSNEGRFQEPLGHRL</sequence>
<dbReference type="AlphaFoldDB" id="T1ACP7"/>
<comment type="caution">
    <text evidence="1">The sequence shown here is derived from an EMBL/GenBank/DDBJ whole genome shotgun (WGS) entry which is preliminary data.</text>
</comment>
<reference evidence="1" key="2">
    <citation type="journal article" date="2014" name="ISME J.">
        <title>Microbial stratification in low pH oxic and suboxic macroscopic growths along an acid mine drainage.</title>
        <authorList>
            <person name="Mendez-Garcia C."/>
            <person name="Mesa V."/>
            <person name="Sprenger R.R."/>
            <person name="Richter M."/>
            <person name="Diez M.S."/>
            <person name="Solano J."/>
            <person name="Bargiela R."/>
            <person name="Golyshina O.V."/>
            <person name="Manteca A."/>
            <person name="Ramos J.L."/>
            <person name="Gallego J.R."/>
            <person name="Llorente I."/>
            <person name="Martins Dos Santos V.A."/>
            <person name="Jensen O.N."/>
            <person name="Pelaez A.I."/>
            <person name="Sanchez J."/>
            <person name="Ferrer M."/>
        </authorList>
    </citation>
    <scope>NUCLEOTIDE SEQUENCE</scope>
</reference>
<proteinExistence type="predicted"/>
<organism evidence="1">
    <name type="scientific">mine drainage metagenome</name>
    <dbReference type="NCBI Taxonomy" id="410659"/>
    <lineage>
        <taxon>unclassified sequences</taxon>
        <taxon>metagenomes</taxon>
        <taxon>ecological metagenomes</taxon>
    </lineage>
</organism>
<dbReference type="EMBL" id="AUZX01007656">
    <property type="protein sequence ID" value="EQD58561.1"/>
    <property type="molecule type" value="Genomic_DNA"/>
</dbReference>
<name>T1ACP7_9ZZZZ</name>
<gene>
    <name evidence="1" type="ORF">B1A_10747</name>
</gene>
<accession>T1ACP7</accession>
<reference evidence="1" key="1">
    <citation type="submission" date="2013-08" db="EMBL/GenBank/DDBJ databases">
        <authorList>
            <person name="Mendez C."/>
            <person name="Richter M."/>
            <person name="Ferrer M."/>
            <person name="Sanchez J."/>
        </authorList>
    </citation>
    <scope>NUCLEOTIDE SEQUENCE</scope>
</reference>
<evidence type="ECO:0000313" key="1">
    <source>
        <dbReference type="EMBL" id="EQD58561.1"/>
    </source>
</evidence>
<protein>
    <submittedName>
        <fullName evidence="1">2-isopropylmalate synthase</fullName>
    </submittedName>
</protein>